<accession>A0A4Q5M1Y4</accession>
<dbReference type="EMBL" id="SEWF01000008">
    <property type="protein sequence ID" value="RYU96336.1"/>
    <property type="molecule type" value="Genomic_DNA"/>
</dbReference>
<evidence type="ECO:0000313" key="2">
    <source>
        <dbReference type="Proteomes" id="UP000293162"/>
    </source>
</evidence>
<organism evidence="1 2">
    <name type="scientific">Emticicia agri</name>
    <dbReference type="NCBI Taxonomy" id="2492393"/>
    <lineage>
        <taxon>Bacteria</taxon>
        <taxon>Pseudomonadati</taxon>
        <taxon>Bacteroidota</taxon>
        <taxon>Cytophagia</taxon>
        <taxon>Cytophagales</taxon>
        <taxon>Leadbetterellaceae</taxon>
        <taxon>Emticicia</taxon>
    </lineage>
</organism>
<protein>
    <submittedName>
        <fullName evidence="1">Gluconate 2-dehydrogenase subunit 3 family protein</fullName>
    </submittedName>
</protein>
<dbReference type="AlphaFoldDB" id="A0A4Q5M1Y4"/>
<evidence type="ECO:0000313" key="1">
    <source>
        <dbReference type="EMBL" id="RYU96336.1"/>
    </source>
</evidence>
<sequence length="177" mass="19578">MQRRAAIKTFAMSIGSTLVLPSWANAWSKETLHQSDTLLSTSQEALLAEIVETIIPKTDTPGAKELNIDKFVTLMVADCYDAKAQDTFAKGLIAADDIAKKEYNKAFVEAEPAQKLAILNKMDKSGTDTEKGFIRLVKNLTIQGYLNSEYVMTNLRVFEFIPGRYHGCVPVKAQTGK</sequence>
<dbReference type="Proteomes" id="UP000293162">
    <property type="component" value="Unassembled WGS sequence"/>
</dbReference>
<proteinExistence type="predicted"/>
<name>A0A4Q5M1Y4_9BACT</name>
<keyword evidence="2" id="KW-1185">Reference proteome</keyword>
<reference evidence="1 2" key="1">
    <citation type="submission" date="2019-02" db="EMBL/GenBank/DDBJ databases">
        <title>Bacterial novel species Emticicia sp. 17J42-9 isolated from soil.</title>
        <authorList>
            <person name="Jung H.-Y."/>
        </authorList>
    </citation>
    <scope>NUCLEOTIDE SEQUENCE [LARGE SCALE GENOMIC DNA]</scope>
    <source>
        <strain evidence="1 2">17J42-9</strain>
    </source>
</reference>
<dbReference type="RefSeq" id="WP_130020317.1">
    <property type="nucleotide sequence ID" value="NZ_SEWF01000008.1"/>
</dbReference>
<gene>
    <name evidence="1" type="ORF">EWM59_07435</name>
</gene>
<dbReference type="Pfam" id="PF13618">
    <property type="entry name" value="Gluconate_2-dh3"/>
    <property type="match status" value="1"/>
</dbReference>
<dbReference type="InterPro" id="IPR027056">
    <property type="entry name" value="Gluconate_2DH_su3"/>
</dbReference>
<comment type="caution">
    <text evidence="1">The sequence shown here is derived from an EMBL/GenBank/DDBJ whole genome shotgun (WGS) entry which is preliminary data.</text>
</comment>
<dbReference type="OrthoDB" id="6385145at2"/>